<evidence type="ECO:0000256" key="5">
    <source>
        <dbReference type="ARBA" id="ARBA00023004"/>
    </source>
</evidence>
<organism evidence="11 12">
    <name type="scientific">Candidatus Argoarchaeum ethanivorans</name>
    <dbReference type="NCBI Taxonomy" id="2608793"/>
    <lineage>
        <taxon>Archaea</taxon>
        <taxon>Methanobacteriati</taxon>
        <taxon>Methanobacteriota</taxon>
        <taxon>Stenosarchaea group</taxon>
        <taxon>Methanomicrobia</taxon>
        <taxon>Methanosarcinales</taxon>
        <taxon>Methanosarcinales incertae sedis</taxon>
        <taxon>GOM Arc I cluster</taxon>
        <taxon>Candidatus Argoarchaeum</taxon>
    </lineage>
</organism>
<comment type="caution">
    <text evidence="11">The sequence shown here is derived from an EMBL/GenBank/DDBJ whole genome shotgun (WGS) entry which is preliminary data.</text>
</comment>
<evidence type="ECO:0000256" key="9">
    <source>
        <dbReference type="HAMAP-Rule" id="MF_01921"/>
    </source>
</evidence>
<dbReference type="SFLD" id="SFLDS00029">
    <property type="entry name" value="Radical_SAM"/>
    <property type="match status" value="1"/>
</dbReference>
<dbReference type="SUPFAM" id="SSF102114">
    <property type="entry name" value="Radical SAM enzymes"/>
    <property type="match status" value="1"/>
</dbReference>
<dbReference type="CDD" id="cd01335">
    <property type="entry name" value="Radical_SAM"/>
    <property type="match status" value="1"/>
</dbReference>
<dbReference type="HAMAP" id="MF_01921">
    <property type="entry name" value="TYW1_archaea"/>
    <property type="match status" value="1"/>
</dbReference>
<evidence type="ECO:0000313" key="11">
    <source>
        <dbReference type="EMBL" id="RZB28711.1"/>
    </source>
</evidence>
<dbReference type="PROSITE" id="PS51918">
    <property type="entry name" value="RADICAL_SAM"/>
    <property type="match status" value="1"/>
</dbReference>
<keyword evidence="7 9" id="KW-0456">Lyase</keyword>
<accession>A0A8B3S0Q3</accession>
<feature type="binding site" evidence="9">
    <location>
        <position position="82"/>
    </location>
    <ligand>
        <name>[4Fe-4S] cluster</name>
        <dbReference type="ChEBI" id="CHEBI:49883"/>
        <label>2</label>
        <note>4Fe-4S-S-AdoMet</note>
    </ligand>
</feature>
<feature type="domain" description="Radical SAM core" evidence="10">
    <location>
        <begin position="62"/>
        <end position="301"/>
    </location>
</feature>
<dbReference type="GO" id="GO:0102521">
    <property type="term" value="F:tRNA-4-demethylwyosine synthase activity"/>
    <property type="evidence" value="ECO:0007669"/>
    <property type="project" value="UniProtKB-EC"/>
</dbReference>
<dbReference type="PANTHER" id="PTHR13930:SF0">
    <property type="entry name" value="S-ADENOSYL-L-METHIONINE-DEPENDENT TRNA 4-DEMETHYLWYOSINE SYNTHASE TYW1-RELATED"/>
    <property type="match status" value="1"/>
</dbReference>
<dbReference type="InterPro" id="IPR034556">
    <property type="entry name" value="tRNA_wybutosine-synthase"/>
</dbReference>
<evidence type="ECO:0000256" key="3">
    <source>
        <dbReference type="ARBA" id="ARBA00022694"/>
    </source>
</evidence>
<proteinExistence type="inferred from homology"/>
<dbReference type="SFLD" id="SFLDG01071">
    <property type="entry name" value="tRNA_wybutosine-synthesizing"/>
    <property type="match status" value="1"/>
</dbReference>
<dbReference type="AlphaFoldDB" id="A0A8B3S0Q3"/>
<comment type="catalytic activity">
    <reaction evidence="8 9">
        <text>N(1)-methylguanosine(37) in tRNA(Phe) + pyruvate + S-adenosyl-L-methionine = 4-demethylwyosine(37) in tRNA(Phe) + 5'-deoxyadenosine + L-methionine + CO2 + H2O</text>
        <dbReference type="Rhea" id="RHEA:36347"/>
        <dbReference type="Rhea" id="RHEA-COMP:10164"/>
        <dbReference type="Rhea" id="RHEA-COMP:10165"/>
        <dbReference type="ChEBI" id="CHEBI:15361"/>
        <dbReference type="ChEBI" id="CHEBI:15377"/>
        <dbReference type="ChEBI" id="CHEBI:16526"/>
        <dbReference type="ChEBI" id="CHEBI:17319"/>
        <dbReference type="ChEBI" id="CHEBI:57844"/>
        <dbReference type="ChEBI" id="CHEBI:59789"/>
        <dbReference type="ChEBI" id="CHEBI:64315"/>
        <dbReference type="ChEBI" id="CHEBI:73542"/>
        <dbReference type="EC" id="4.1.3.44"/>
    </reaction>
</comment>
<gene>
    <name evidence="9" type="primary">taw1</name>
    <name evidence="11" type="ORF">AEth_01971</name>
</gene>
<feature type="binding site" evidence="9">
    <location>
        <position position="85"/>
    </location>
    <ligand>
        <name>[4Fe-4S] cluster</name>
        <dbReference type="ChEBI" id="CHEBI:49883"/>
        <label>2</label>
        <note>4Fe-4S-S-AdoMet</note>
    </ligand>
</feature>
<dbReference type="SFLD" id="SFLDF00284">
    <property type="entry name" value="tRNA_wybutosine-synthesizing"/>
    <property type="match status" value="1"/>
</dbReference>
<evidence type="ECO:0000256" key="2">
    <source>
        <dbReference type="ARBA" id="ARBA00022691"/>
    </source>
</evidence>
<feature type="binding site" evidence="9">
    <location>
        <position position="78"/>
    </location>
    <ligand>
        <name>[4Fe-4S] cluster</name>
        <dbReference type="ChEBI" id="CHEBI:49883"/>
        <label>2</label>
        <note>4Fe-4S-S-AdoMet</note>
    </ligand>
</feature>
<dbReference type="GO" id="GO:0051539">
    <property type="term" value="F:4 iron, 4 sulfur cluster binding"/>
    <property type="evidence" value="ECO:0007669"/>
    <property type="project" value="UniProtKB-UniRule"/>
</dbReference>
<feature type="binding site" evidence="9">
    <location>
        <position position="69"/>
    </location>
    <ligand>
        <name>[4Fe-4S] cluster</name>
        <dbReference type="ChEBI" id="CHEBI:49883"/>
        <label>1</label>
    </ligand>
</feature>
<keyword evidence="1 9" id="KW-0004">4Fe-4S</keyword>
<comment type="similarity">
    <text evidence="9">Belongs to the TYW1 family.</text>
</comment>
<keyword evidence="9" id="KW-0963">Cytoplasm</keyword>
<comment type="cofactor">
    <cofactor evidence="9">
        <name>[4Fe-4S] cluster</name>
        <dbReference type="ChEBI" id="CHEBI:49883"/>
    </cofactor>
    <text evidence="9">Binds 2 [4Fe-4S] clusters. Binds 1 [4Fe-4S] cluster coordinated with 3 cysteines and an exchangeable S-adenosyl-L-methionine.</text>
</comment>
<keyword evidence="6 9" id="KW-0411">Iron-sulfur</keyword>
<keyword evidence="5 9" id="KW-0408">Iron</keyword>
<dbReference type="NCBIfam" id="TIGR03972">
    <property type="entry name" value="rSAM_TYW1"/>
    <property type="match status" value="1"/>
</dbReference>
<feature type="binding site" evidence="9">
    <location>
        <position position="56"/>
    </location>
    <ligand>
        <name>[4Fe-4S] cluster</name>
        <dbReference type="ChEBI" id="CHEBI:49883"/>
        <label>1</label>
    </ligand>
</feature>
<dbReference type="Proteomes" id="UP000291831">
    <property type="component" value="Unassembled WGS sequence"/>
</dbReference>
<reference evidence="12" key="1">
    <citation type="submission" date="2019-01" db="EMBL/GenBank/DDBJ databases">
        <title>Anaerobic oxidation of ethane by archaea from a marine hydrocarbon seep.</title>
        <authorList>
            <person name="Musat F."/>
        </authorList>
    </citation>
    <scope>NUCLEOTIDE SEQUENCE [LARGE SCALE GENOMIC DNA]</scope>
</reference>
<comment type="function">
    <text evidence="9">Component of the wyosine derivatives biosynthesis pathway that catalyzes the condensation of N-methylguanine with 2 carbon atoms from pyruvate to form the tricyclic 4-demethylwyosine (imG-14) on guanosine-37 of tRNA(Phe).</text>
</comment>
<feature type="binding site" evidence="9">
    <location>
        <position position="43"/>
    </location>
    <ligand>
        <name>[4Fe-4S] cluster</name>
        <dbReference type="ChEBI" id="CHEBI:49883"/>
        <label>1</label>
    </ligand>
</feature>
<dbReference type="EMBL" id="RPGO01000040">
    <property type="protein sequence ID" value="RZB28711.1"/>
    <property type="molecule type" value="Genomic_DNA"/>
</dbReference>
<dbReference type="PANTHER" id="PTHR13930">
    <property type="entry name" value="S-ADENOSYL-L-METHIONINE-DEPENDENT TRNA 4-DEMETHYLWYOSINE SYNTHASE"/>
    <property type="match status" value="1"/>
</dbReference>
<dbReference type="InterPro" id="IPR058240">
    <property type="entry name" value="rSAM_sf"/>
</dbReference>
<keyword evidence="2 9" id="KW-0949">S-adenosyl-L-methionine</keyword>
<evidence type="ECO:0000256" key="7">
    <source>
        <dbReference type="ARBA" id="ARBA00023239"/>
    </source>
</evidence>
<evidence type="ECO:0000256" key="1">
    <source>
        <dbReference type="ARBA" id="ARBA00022485"/>
    </source>
</evidence>
<dbReference type="InterPro" id="IPR013785">
    <property type="entry name" value="Aldolase_TIM"/>
</dbReference>
<sequence length="321" mass="37066">MLLYYELFKIHGCRRMLTSSNFESLLKKHGYHMAGSHSAVKTCLWLNKSLRGEGKCYKFQFYGIASHRCVQMTPTMQCNQKCLHCWRPTEIDVPETGWDSPELIVEESLKAQQKLISGYGGADIIDKTLWEEAKNPRHVAISLAGEPTIYPYLDRLIDTFHSKNMTTFVVTNGTYPAMVEQINPTQLYLSLNAPDEYTYRQTCNPQEEGLWKRICKSLDILREKETRTVLRITLTEGLNISSPEGYAALIDRASPDYIEIKAYMHLGFSQKRLERSAMPTHQRIREFSERIMQYTDYKQADESQISRIVLLSKNGDVKKIV</sequence>
<dbReference type="GO" id="GO:0046872">
    <property type="term" value="F:metal ion binding"/>
    <property type="evidence" value="ECO:0007669"/>
    <property type="project" value="UniProtKB-KW"/>
</dbReference>
<comment type="subunit">
    <text evidence="9">Monomer.</text>
</comment>
<dbReference type="GO" id="GO:0005737">
    <property type="term" value="C:cytoplasm"/>
    <property type="evidence" value="ECO:0007669"/>
    <property type="project" value="UniProtKB-SubCell"/>
</dbReference>
<name>A0A8B3S0Q3_9EURY</name>
<comment type="subcellular location">
    <subcellularLocation>
        <location evidence="9">Cytoplasm</location>
    </subcellularLocation>
</comment>
<keyword evidence="3 9" id="KW-0819">tRNA processing</keyword>
<evidence type="ECO:0000313" key="12">
    <source>
        <dbReference type="Proteomes" id="UP000291831"/>
    </source>
</evidence>
<dbReference type="InterPro" id="IPR023993">
    <property type="entry name" value="TYW1_archaea"/>
</dbReference>
<evidence type="ECO:0000256" key="4">
    <source>
        <dbReference type="ARBA" id="ARBA00022723"/>
    </source>
</evidence>
<dbReference type="Pfam" id="PF08608">
    <property type="entry name" value="Wyosine_form"/>
    <property type="match status" value="1"/>
</dbReference>
<dbReference type="InterPro" id="IPR013917">
    <property type="entry name" value="tRNA_wybutosine-synth"/>
</dbReference>
<dbReference type="GO" id="GO:0008033">
    <property type="term" value="P:tRNA processing"/>
    <property type="evidence" value="ECO:0007669"/>
    <property type="project" value="UniProtKB-UniRule"/>
</dbReference>
<dbReference type="Pfam" id="PF04055">
    <property type="entry name" value="Radical_SAM"/>
    <property type="match status" value="1"/>
</dbReference>
<dbReference type="EC" id="4.1.3.44" evidence="9"/>
<evidence type="ECO:0000256" key="6">
    <source>
        <dbReference type="ARBA" id="ARBA00023014"/>
    </source>
</evidence>
<dbReference type="InterPro" id="IPR007197">
    <property type="entry name" value="rSAM"/>
</dbReference>
<dbReference type="Gene3D" id="3.20.20.70">
    <property type="entry name" value="Aldolase class I"/>
    <property type="match status" value="1"/>
</dbReference>
<evidence type="ECO:0000256" key="8">
    <source>
        <dbReference type="ARBA" id="ARBA00049466"/>
    </source>
</evidence>
<protein>
    <recommendedName>
        <fullName evidence="9">S-adenosyl-L-methionine-dependent tRNA 4-demethylwyosine synthase</fullName>
        <ecNumber evidence="9">4.1.3.44</ecNumber>
    </recommendedName>
    <alternativeName>
        <fullName evidence="9">tRNA wyosine derivatives biosynthesis protein Taw1</fullName>
    </alternativeName>
</protein>
<evidence type="ECO:0000259" key="10">
    <source>
        <dbReference type="PROSITE" id="PS51918"/>
    </source>
</evidence>
<keyword evidence="4 9" id="KW-0479">Metal-binding</keyword>